<organism evidence="1 2">
    <name type="scientific">Gordonia alkanivorans CGMCC 6845</name>
    <dbReference type="NCBI Taxonomy" id="1423140"/>
    <lineage>
        <taxon>Bacteria</taxon>
        <taxon>Bacillati</taxon>
        <taxon>Actinomycetota</taxon>
        <taxon>Actinomycetes</taxon>
        <taxon>Mycobacteriales</taxon>
        <taxon>Gordoniaceae</taxon>
        <taxon>Gordonia</taxon>
    </lineage>
</organism>
<evidence type="ECO:0000313" key="2">
    <source>
        <dbReference type="Proteomes" id="UP000035035"/>
    </source>
</evidence>
<dbReference type="EMBL" id="AYXO01000044">
    <property type="protein sequence ID" value="ETA05599.1"/>
    <property type="molecule type" value="Genomic_DNA"/>
</dbReference>
<dbReference type="AlphaFoldDB" id="W9DB77"/>
<gene>
    <name evidence="1" type="ORF">V525_17445</name>
</gene>
<dbReference type="Proteomes" id="UP000035035">
    <property type="component" value="Unassembled WGS sequence"/>
</dbReference>
<accession>W9DB77</accession>
<name>W9DB77_9ACTN</name>
<protein>
    <submittedName>
        <fullName evidence="1">Uncharacterized protein</fullName>
    </submittedName>
</protein>
<evidence type="ECO:0000313" key="1">
    <source>
        <dbReference type="EMBL" id="ETA05599.1"/>
    </source>
</evidence>
<reference evidence="1 2" key="1">
    <citation type="journal article" date="2014" name="Genome Announc.">
        <title>Draft Genome Sequence of Gordonia alkanivorans Strain CGMCC6845, a Halotolerant Hydrocarbon-Degrading Bacterium.</title>
        <authorList>
            <person name="Wang X."/>
            <person name="Jin D."/>
            <person name="Zhou L."/>
            <person name="Wu L."/>
            <person name="An W."/>
            <person name="Zhao L."/>
        </authorList>
    </citation>
    <scope>NUCLEOTIDE SEQUENCE [LARGE SCALE GENOMIC DNA]</scope>
    <source>
        <strain evidence="1 2">CGMCC 6845</strain>
    </source>
</reference>
<sequence>MQAFDNYGHSHQGLQLSGVQTELVFRPSASVGVDETDCVGEQSAAIAVGPVDPHCLDIRICECLR</sequence>
<keyword evidence="2" id="KW-1185">Reference proteome</keyword>
<proteinExistence type="predicted"/>
<dbReference type="HOGENOM" id="CLU_2843677_0_0_11"/>
<comment type="caution">
    <text evidence="1">The sequence shown here is derived from an EMBL/GenBank/DDBJ whole genome shotgun (WGS) entry which is preliminary data.</text>
</comment>